<dbReference type="Proteomes" id="UP001497516">
    <property type="component" value="Chromosome 3"/>
</dbReference>
<dbReference type="PROSITE" id="PS50985">
    <property type="entry name" value="GRAS"/>
    <property type="match status" value="1"/>
</dbReference>
<evidence type="ECO:0000256" key="3">
    <source>
        <dbReference type="ARBA" id="ARBA00023163"/>
    </source>
</evidence>
<feature type="short sequence motif" description="LxCxE motif" evidence="5">
    <location>
        <begin position="174"/>
        <end position="178"/>
    </location>
</feature>
<gene>
    <name evidence="7" type="ORF">LTRI10_LOCUS15862</name>
</gene>
<dbReference type="PANTHER" id="PTHR31636">
    <property type="entry name" value="OSJNBA0084A10.13 PROTEIN-RELATED"/>
    <property type="match status" value="1"/>
</dbReference>
<evidence type="ECO:0000256" key="4">
    <source>
        <dbReference type="ARBA" id="ARBA00023242"/>
    </source>
</evidence>
<dbReference type="Pfam" id="PF03514">
    <property type="entry name" value="GRAS"/>
    <property type="match status" value="1"/>
</dbReference>
<dbReference type="AlphaFoldDB" id="A0AAV2DL65"/>
<evidence type="ECO:0000256" key="6">
    <source>
        <dbReference type="SAM" id="MobiDB-lite"/>
    </source>
</evidence>
<keyword evidence="3" id="KW-0804">Transcription</keyword>
<evidence type="ECO:0000256" key="2">
    <source>
        <dbReference type="ARBA" id="ARBA00023015"/>
    </source>
</evidence>
<dbReference type="InterPro" id="IPR005202">
    <property type="entry name" value="TF_GRAS"/>
</dbReference>
<reference evidence="7 8" key="1">
    <citation type="submission" date="2024-04" db="EMBL/GenBank/DDBJ databases">
        <authorList>
            <person name="Fracassetti M."/>
        </authorList>
    </citation>
    <scope>NUCLEOTIDE SEQUENCE [LARGE SCALE GENOMIC DNA]</scope>
</reference>
<feature type="compositionally biased region" description="Acidic residues" evidence="6">
    <location>
        <begin position="47"/>
        <end position="61"/>
    </location>
</feature>
<feature type="region of interest" description="SAW" evidence="5">
    <location>
        <begin position="468"/>
        <end position="544"/>
    </location>
</feature>
<dbReference type="EMBL" id="OZ034816">
    <property type="protein sequence ID" value="CAL1373963.1"/>
    <property type="molecule type" value="Genomic_DNA"/>
</dbReference>
<comment type="similarity">
    <text evidence="5">Belongs to the GRAS family.</text>
</comment>
<accession>A0AAV2DL65</accession>
<dbReference type="GO" id="GO:0005634">
    <property type="term" value="C:nucleus"/>
    <property type="evidence" value="ECO:0007669"/>
    <property type="project" value="UniProtKB-SubCell"/>
</dbReference>
<sequence>MENINHQFPAADFTDFPPDLQLFDEDSFPDFGIMDMAELEFLCGSQADEEEDEEREEEEEEELKRLSYDNDQQQQQPFNPRAWFDILKHRLSSSTTAKRNRDSATAAADGSRQLWTNEIIKLAGARIIQSRSSMQGIDVPSMLNNPFHIFPPASDDGGLTPEEAKNVELMEYLLACAEKVGKRSFDRAAGLLNICDRLASQTGNPVQRVGYYFCNALRQRIEIEQTGGRGIIGGGGYKKPFDSDTAVTLPDKNATEFRNRVPFYNASQLAAVQIMVENVAGEKRIHLIELRTGCGLPAIALMQALSVRADPIELLRITALAHDAAEEQFMEGSGRRLADFARGMGLPFSFNVVRFCTFPSGAHKDQLDLEPNEAAVVLSEFALGPMIGRPKLLEAMMKLIRAVRPRVMVVIETEANHNAPDFGHRFVEALFTVGGYFDSLATCMEGNEEARAAVESWYLNDRIRNVLVAEGEERIIRDVKIRVWRKYFARFGMLEIPVRGLALQHANLVIRRSPYAASCLVALDYKSLMIGWKDVPLLFVSAWKFMKAIPH</sequence>
<evidence type="ECO:0000313" key="8">
    <source>
        <dbReference type="Proteomes" id="UP001497516"/>
    </source>
</evidence>
<feature type="region of interest" description="Leucine repeat II (LRII)" evidence="5">
    <location>
        <begin position="332"/>
        <end position="364"/>
    </location>
</feature>
<feature type="region of interest" description="PFYRE" evidence="5">
    <location>
        <begin position="374"/>
        <end position="465"/>
    </location>
</feature>
<evidence type="ECO:0000313" key="7">
    <source>
        <dbReference type="EMBL" id="CAL1373963.1"/>
    </source>
</evidence>
<proteinExistence type="inferred from homology"/>
<evidence type="ECO:0000256" key="1">
    <source>
        <dbReference type="ARBA" id="ARBA00004123"/>
    </source>
</evidence>
<comment type="subcellular location">
    <subcellularLocation>
        <location evidence="1">Nucleus</location>
    </subcellularLocation>
</comment>
<protein>
    <submittedName>
        <fullName evidence="7">Uncharacterized protein</fullName>
    </submittedName>
</protein>
<organism evidence="7 8">
    <name type="scientific">Linum trigynum</name>
    <dbReference type="NCBI Taxonomy" id="586398"/>
    <lineage>
        <taxon>Eukaryota</taxon>
        <taxon>Viridiplantae</taxon>
        <taxon>Streptophyta</taxon>
        <taxon>Embryophyta</taxon>
        <taxon>Tracheophyta</taxon>
        <taxon>Spermatophyta</taxon>
        <taxon>Magnoliopsida</taxon>
        <taxon>eudicotyledons</taxon>
        <taxon>Gunneridae</taxon>
        <taxon>Pentapetalae</taxon>
        <taxon>rosids</taxon>
        <taxon>fabids</taxon>
        <taxon>Malpighiales</taxon>
        <taxon>Linaceae</taxon>
        <taxon>Linum</taxon>
    </lineage>
</organism>
<comment type="caution">
    <text evidence="5">Lacks conserved residue(s) required for the propagation of feature annotation.</text>
</comment>
<name>A0AAV2DL65_9ROSI</name>
<keyword evidence="4" id="KW-0539">Nucleus</keyword>
<keyword evidence="8" id="KW-1185">Reference proteome</keyword>
<evidence type="ECO:0000256" key="5">
    <source>
        <dbReference type="PROSITE-ProRule" id="PRU01191"/>
    </source>
</evidence>
<keyword evidence="2" id="KW-0805">Transcription regulation</keyword>
<feature type="region of interest" description="Disordered" evidence="6">
    <location>
        <begin position="46"/>
        <end position="77"/>
    </location>
</feature>